<feature type="compositionally biased region" description="Basic and acidic residues" evidence="1">
    <location>
        <begin position="535"/>
        <end position="545"/>
    </location>
</feature>
<accession>A0A6A5RFI0</accession>
<reference evidence="2" key="1">
    <citation type="journal article" date="2020" name="Stud. Mycol.">
        <title>101 Dothideomycetes genomes: a test case for predicting lifestyles and emergence of pathogens.</title>
        <authorList>
            <person name="Haridas S."/>
            <person name="Albert R."/>
            <person name="Binder M."/>
            <person name="Bloem J."/>
            <person name="Labutti K."/>
            <person name="Salamov A."/>
            <person name="Andreopoulos B."/>
            <person name="Baker S."/>
            <person name="Barry K."/>
            <person name="Bills G."/>
            <person name="Bluhm B."/>
            <person name="Cannon C."/>
            <person name="Castanera R."/>
            <person name="Culley D."/>
            <person name="Daum C."/>
            <person name="Ezra D."/>
            <person name="Gonzalez J."/>
            <person name="Henrissat B."/>
            <person name="Kuo A."/>
            <person name="Liang C."/>
            <person name="Lipzen A."/>
            <person name="Lutzoni F."/>
            <person name="Magnuson J."/>
            <person name="Mondo S."/>
            <person name="Nolan M."/>
            <person name="Ohm R."/>
            <person name="Pangilinan J."/>
            <person name="Park H.-J."/>
            <person name="Ramirez L."/>
            <person name="Alfaro M."/>
            <person name="Sun H."/>
            <person name="Tritt A."/>
            <person name="Yoshinaga Y."/>
            <person name="Zwiers L.-H."/>
            <person name="Turgeon B."/>
            <person name="Goodwin S."/>
            <person name="Spatafora J."/>
            <person name="Crous P."/>
            <person name="Grigoriev I."/>
        </authorList>
    </citation>
    <scope>NUCLEOTIDE SEQUENCE</scope>
    <source>
        <strain evidence="2">CBS 183.55</strain>
    </source>
</reference>
<sequence length="684" mass="79071">MAAEHDPNDDLYSYDGYDKATFGFLIEPDVRQPRQDSGVDIQMPEAIHNEAVGTLFASQAATDIPSQATTHIAPRQTINAETQTQHGSESSVFACYDAIAETKRGDTHHTIFELRRWLGRFKLPQAARADDKGDFTVENEASHHLFRQRSLSAQAAKLAASEFPLQRLADDSIDGNESATHKPEDDDAGPSIMDERLNLLLSIALPQSPIERTCEWDERQRAREEYDSIERAHAIRLEADQRSAQTRERNLEISENNWKEAEVDRKRAESSWPNGSLEASVVQELEHGDELASQMSSMINYMDSGLYIIPRMWDFTDPTRRTRLYSNTYSFLRYMMRERKVVYLLGTRFEDLQQGRSNQPEAAITEEMKTLENAMEVRCNAEVDYFNLLCDFLNWAIAHTTLEFRDMTNGGPEPTRPNALTNDIPISVVEDMIEVEAELMKRYERLRDLEQAYFPKRFIVDPLPSEPPPTQTKPQYTPRGRQIPVRQQMPPQDDSADEYDLGDEAQFGERLTRTLPRPFRPQNTPLLRVMRFDPHPVPTLDKKMTGEPTSPVKPPETDYLRPPKQKRKLPLRMLNYPHTIEEYTPESLSPFKPWNLTTARVRHKSQTGIGVSERTLRRSTLQKQFVSLDRVKRERALREPWTPDNIDRVIECNWREDLRYMQRCRSLAEYNSLFLSLQRCTATC</sequence>
<evidence type="ECO:0000313" key="3">
    <source>
        <dbReference type="Proteomes" id="UP000800082"/>
    </source>
</evidence>
<feature type="region of interest" description="Disordered" evidence="1">
    <location>
        <begin position="460"/>
        <end position="499"/>
    </location>
</feature>
<dbReference type="AlphaFoldDB" id="A0A6A5RFI0"/>
<dbReference type="RefSeq" id="XP_033447297.1">
    <property type="nucleotide sequence ID" value="XM_033587973.1"/>
</dbReference>
<dbReference type="GeneID" id="54345620"/>
<protein>
    <submittedName>
        <fullName evidence="2">Uncharacterized protein</fullName>
    </submittedName>
</protein>
<dbReference type="OrthoDB" id="3797956at2759"/>
<gene>
    <name evidence="2" type="ORF">M421DRAFT_189586</name>
</gene>
<evidence type="ECO:0000256" key="1">
    <source>
        <dbReference type="SAM" id="MobiDB-lite"/>
    </source>
</evidence>
<name>A0A6A5RFI0_9PLEO</name>
<keyword evidence="3" id="KW-1185">Reference proteome</keyword>
<evidence type="ECO:0000313" key="2">
    <source>
        <dbReference type="EMBL" id="KAF1927045.1"/>
    </source>
</evidence>
<feature type="region of interest" description="Disordered" evidence="1">
    <location>
        <begin position="535"/>
        <end position="563"/>
    </location>
</feature>
<organism evidence="2 3">
    <name type="scientific">Didymella exigua CBS 183.55</name>
    <dbReference type="NCBI Taxonomy" id="1150837"/>
    <lineage>
        <taxon>Eukaryota</taxon>
        <taxon>Fungi</taxon>
        <taxon>Dikarya</taxon>
        <taxon>Ascomycota</taxon>
        <taxon>Pezizomycotina</taxon>
        <taxon>Dothideomycetes</taxon>
        <taxon>Pleosporomycetidae</taxon>
        <taxon>Pleosporales</taxon>
        <taxon>Pleosporineae</taxon>
        <taxon>Didymellaceae</taxon>
        <taxon>Didymella</taxon>
    </lineage>
</organism>
<proteinExistence type="predicted"/>
<dbReference type="Proteomes" id="UP000800082">
    <property type="component" value="Unassembled WGS sequence"/>
</dbReference>
<dbReference type="EMBL" id="ML978974">
    <property type="protein sequence ID" value="KAF1927045.1"/>
    <property type="molecule type" value="Genomic_DNA"/>
</dbReference>